<dbReference type="KEGG" id="liu:OU989_10455"/>
<feature type="transmembrane region" description="Helical" evidence="1">
    <location>
        <begin position="30"/>
        <end position="55"/>
    </location>
</feature>
<sequence length="91" mass="9774">MAIGMVIVTLLLVMSIVFMIGLGKSKKTKCIIWGITIMIVIAPLLSWLIAIPYGISEGDGFAAVGLLIILFPILFLSGLVTLLIGIFKKNL</sequence>
<proteinExistence type="predicted"/>
<dbReference type="AlphaFoldDB" id="A0AAJ5RPP4"/>
<dbReference type="RefSeq" id="WP_274797088.1">
    <property type="nucleotide sequence ID" value="NZ_CP113527.1"/>
</dbReference>
<dbReference type="EMBL" id="CP113527">
    <property type="protein sequence ID" value="WDV08865.1"/>
    <property type="molecule type" value="Genomic_DNA"/>
</dbReference>
<protein>
    <submittedName>
        <fullName evidence="3">Uncharacterized protein</fullName>
    </submittedName>
</protein>
<evidence type="ECO:0000313" key="3">
    <source>
        <dbReference type="EMBL" id="WDV08865.1"/>
    </source>
</evidence>
<dbReference type="EMBL" id="JAXUIA010000019">
    <property type="protein sequence ID" value="MEA0978994.1"/>
    <property type="molecule type" value="Genomic_DNA"/>
</dbReference>
<accession>A0AAJ5RPP4</accession>
<feature type="transmembrane region" description="Helical" evidence="1">
    <location>
        <begin position="61"/>
        <end position="87"/>
    </location>
</feature>
<feature type="transmembrane region" description="Helical" evidence="1">
    <location>
        <begin position="6"/>
        <end position="23"/>
    </location>
</feature>
<keyword evidence="1" id="KW-0812">Transmembrane</keyword>
<gene>
    <name evidence="3" type="ORF">OU989_10455</name>
    <name evidence="2" type="ORF">U6C28_22105</name>
</gene>
<keyword evidence="5" id="KW-1185">Reference proteome</keyword>
<evidence type="ECO:0000313" key="2">
    <source>
        <dbReference type="EMBL" id="MEA0978994.1"/>
    </source>
</evidence>
<dbReference type="Proteomes" id="UP001289615">
    <property type="component" value="Unassembled WGS sequence"/>
</dbReference>
<dbReference type="Proteomes" id="UP001219585">
    <property type="component" value="Chromosome"/>
</dbReference>
<keyword evidence="1" id="KW-0472">Membrane</keyword>
<organism evidence="3 4">
    <name type="scientific">Lysinibacillus irui</name>
    <dbReference type="NCBI Taxonomy" id="2998077"/>
    <lineage>
        <taxon>Bacteria</taxon>
        <taxon>Bacillati</taxon>
        <taxon>Bacillota</taxon>
        <taxon>Bacilli</taxon>
        <taxon>Bacillales</taxon>
        <taxon>Bacillaceae</taxon>
        <taxon>Lysinibacillus</taxon>
    </lineage>
</organism>
<evidence type="ECO:0000313" key="4">
    <source>
        <dbReference type="Proteomes" id="UP001219585"/>
    </source>
</evidence>
<evidence type="ECO:0000256" key="1">
    <source>
        <dbReference type="SAM" id="Phobius"/>
    </source>
</evidence>
<evidence type="ECO:0000313" key="5">
    <source>
        <dbReference type="Proteomes" id="UP001289615"/>
    </source>
</evidence>
<keyword evidence="1" id="KW-1133">Transmembrane helix</keyword>
<reference evidence="2 5" key="2">
    <citation type="submission" date="2023-12" db="EMBL/GenBank/DDBJ databases">
        <title>Genome comparison identifies genes involved in endophytic behavior of Lysinibacillus irui and provides insights into its role as a plant-growth promoting bacterium.</title>
        <authorList>
            <person name="Hilario S."/>
            <person name="Matos I."/>
            <person name="Goncalves M.F.M."/>
            <person name="Pardo C.A."/>
            <person name="Santos M.J."/>
        </authorList>
    </citation>
    <scope>NUCLEOTIDE SEQUENCE [LARGE SCALE GENOMIC DNA]</scope>
    <source>
        <strain evidence="2 5">B3</strain>
    </source>
</reference>
<reference evidence="3" key="1">
    <citation type="submission" date="2022-11" db="EMBL/GenBank/DDBJ databases">
        <title>Lysinibacillus irui.</title>
        <authorList>
            <person name="Akintayo S.O."/>
        </authorList>
    </citation>
    <scope>NUCLEOTIDE SEQUENCE</scope>
    <source>
        <strain evidence="3">IRB4-01</strain>
    </source>
</reference>
<name>A0AAJ5RPP4_9BACI</name>